<proteinExistence type="inferred from homology"/>
<dbReference type="InterPro" id="IPR020084">
    <property type="entry name" value="NUDIX_hydrolase_CS"/>
</dbReference>
<dbReference type="InterPro" id="IPR000086">
    <property type="entry name" value="NUDIX_hydrolase_dom"/>
</dbReference>
<organism evidence="7 8">
    <name type="scientific">Actinomadura rubrisoli</name>
    <dbReference type="NCBI Taxonomy" id="2530368"/>
    <lineage>
        <taxon>Bacteria</taxon>
        <taxon>Bacillati</taxon>
        <taxon>Actinomycetota</taxon>
        <taxon>Actinomycetes</taxon>
        <taxon>Streptosporangiales</taxon>
        <taxon>Thermomonosporaceae</taxon>
        <taxon>Actinomadura</taxon>
    </lineage>
</organism>
<accession>A0A4R5BMK6</accession>
<dbReference type="PANTHER" id="PTHR43046">
    <property type="entry name" value="GDP-MANNOSE MANNOSYL HYDROLASE"/>
    <property type="match status" value="1"/>
</dbReference>
<evidence type="ECO:0000256" key="3">
    <source>
        <dbReference type="ARBA" id="ARBA00022801"/>
    </source>
</evidence>
<evidence type="ECO:0000256" key="1">
    <source>
        <dbReference type="ARBA" id="ARBA00001946"/>
    </source>
</evidence>
<evidence type="ECO:0000313" key="7">
    <source>
        <dbReference type="EMBL" id="TDD86553.1"/>
    </source>
</evidence>
<comment type="similarity">
    <text evidence="2 5">Belongs to the Nudix hydrolase family.</text>
</comment>
<comment type="caution">
    <text evidence="7">The sequence shown here is derived from an EMBL/GenBank/DDBJ whole genome shotgun (WGS) entry which is preliminary data.</text>
</comment>
<dbReference type="AlphaFoldDB" id="A0A4R5BMK6"/>
<dbReference type="PRINTS" id="PR00502">
    <property type="entry name" value="NUDIXFAMILY"/>
</dbReference>
<feature type="domain" description="Nudix hydrolase" evidence="6">
    <location>
        <begin position="9"/>
        <end position="151"/>
    </location>
</feature>
<dbReference type="SUPFAM" id="SSF55811">
    <property type="entry name" value="Nudix"/>
    <property type="match status" value="1"/>
</dbReference>
<dbReference type="PROSITE" id="PS51462">
    <property type="entry name" value="NUDIX"/>
    <property type="match status" value="1"/>
</dbReference>
<dbReference type="EMBL" id="SMKU01000079">
    <property type="protein sequence ID" value="TDD86553.1"/>
    <property type="molecule type" value="Genomic_DNA"/>
</dbReference>
<evidence type="ECO:0000256" key="2">
    <source>
        <dbReference type="ARBA" id="ARBA00005582"/>
    </source>
</evidence>
<dbReference type="InterPro" id="IPR015797">
    <property type="entry name" value="NUDIX_hydrolase-like_dom_sf"/>
</dbReference>
<dbReference type="Proteomes" id="UP000294513">
    <property type="component" value="Unassembled WGS sequence"/>
</dbReference>
<dbReference type="PANTHER" id="PTHR43046:SF12">
    <property type="entry name" value="GDP-MANNOSE MANNOSYL HYDROLASE"/>
    <property type="match status" value="1"/>
</dbReference>
<dbReference type="OrthoDB" id="3214694at2"/>
<gene>
    <name evidence="7" type="ORF">E1298_17190</name>
</gene>
<keyword evidence="8" id="KW-1185">Reference proteome</keyword>
<dbReference type="GO" id="GO:0016787">
    <property type="term" value="F:hydrolase activity"/>
    <property type="evidence" value="ECO:0007669"/>
    <property type="project" value="UniProtKB-KW"/>
</dbReference>
<name>A0A4R5BMK6_9ACTN</name>
<dbReference type="Gene3D" id="3.90.79.10">
    <property type="entry name" value="Nucleoside Triphosphate Pyrophosphohydrolase"/>
    <property type="match status" value="1"/>
</dbReference>
<dbReference type="PROSITE" id="PS00893">
    <property type="entry name" value="NUDIX_BOX"/>
    <property type="match status" value="1"/>
</dbReference>
<keyword evidence="4" id="KW-0460">Magnesium</keyword>
<comment type="cofactor">
    <cofactor evidence="1">
        <name>Mg(2+)</name>
        <dbReference type="ChEBI" id="CHEBI:18420"/>
    </cofactor>
</comment>
<protein>
    <submittedName>
        <fullName evidence="7">NUDIX domain-containing protein</fullName>
    </submittedName>
</protein>
<reference evidence="7 8" key="1">
    <citation type="submission" date="2019-03" db="EMBL/GenBank/DDBJ databases">
        <title>Draft genome sequences of novel Actinobacteria.</title>
        <authorList>
            <person name="Sahin N."/>
            <person name="Ay H."/>
            <person name="Saygin H."/>
        </authorList>
    </citation>
    <scope>NUCLEOTIDE SEQUENCE [LARGE SCALE GENOMIC DNA]</scope>
    <source>
        <strain evidence="7 8">H3C3</strain>
    </source>
</reference>
<evidence type="ECO:0000256" key="4">
    <source>
        <dbReference type="ARBA" id="ARBA00022842"/>
    </source>
</evidence>
<dbReference type="InterPro" id="IPR020476">
    <property type="entry name" value="Nudix_hydrolase"/>
</dbReference>
<keyword evidence="3 5" id="KW-0378">Hydrolase</keyword>
<evidence type="ECO:0000313" key="8">
    <source>
        <dbReference type="Proteomes" id="UP000294513"/>
    </source>
</evidence>
<evidence type="ECO:0000256" key="5">
    <source>
        <dbReference type="RuleBase" id="RU003476"/>
    </source>
</evidence>
<evidence type="ECO:0000259" key="6">
    <source>
        <dbReference type="PROSITE" id="PS51462"/>
    </source>
</evidence>
<dbReference type="Pfam" id="PF00293">
    <property type="entry name" value="NUDIX"/>
    <property type="match status" value="1"/>
</dbReference>
<sequence length="167" mass="18647">MLRTMNTPVRRDTARVVLAGPGDRVLLFRHLLPRPWAREGWLTPGGGIDPGETPAQALVRELREEIGLSLGTDDLGGAVAFDAGRWWTGDTVFATVNWYFFARTASLGLDFSGQEERERGELLDHRWWRIADLDGSADLVFPVGLAELAARLVDGDRPREPVELPWE</sequence>
<dbReference type="CDD" id="cd04685">
    <property type="entry name" value="NUDIX_Hydrolase"/>
    <property type="match status" value="1"/>
</dbReference>